<proteinExistence type="predicted"/>
<accession>A0A1B8XU37</accession>
<organism evidence="1">
    <name type="scientific">Xenopus tropicalis</name>
    <name type="common">Western clawed frog</name>
    <name type="synonym">Silurana tropicalis</name>
    <dbReference type="NCBI Taxonomy" id="8364"/>
    <lineage>
        <taxon>Eukaryota</taxon>
        <taxon>Metazoa</taxon>
        <taxon>Chordata</taxon>
        <taxon>Craniata</taxon>
        <taxon>Vertebrata</taxon>
        <taxon>Euteleostomi</taxon>
        <taxon>Amphibia</taxon>
        <taxon>Batrachia</taxon>
        <taxon>Anura</taxon>
        <taxon>Pipoidea</taxon>
        <taxon>Pipidae</taxon>
        <taxon>Xenopodinae</taxon>
        <taxon>Xenopus</taxon>
        <taxon>Silurana</taxon>
    </lineage>
</organism>
<dbReference type="AlphaFoldDB" id="A0A1B8XU37"/>
<sequence>MADLRPLPLYHPETRRAGLSEIRDSQSECGGVRFTSVGAGLALNITQCILYPPIVRMINPLWGRGH</sequence>
<dbReference type="EMBL" id="KV462217">
    <property type="protein sequence ID" value="OCA14174.1"/>
    <property type="molecule type" value="Genomic_DNA"/>
</dbReference>
<reference evidence="1" key="3">
    <citation type="submission" date="2016-05" db="EMBL/GenBank/DDBJ databases">
        <title>WGS assembly of Xenopus tropicalis.</title>
        <authorList>
            <person name="Sessions A."/>
            <person name="Jenkins J."/>
            <person name="Mitros T."/>
            <person name="Lyons J.T."/>
            <person name="Dichmann D.S."/>
            <person name="Robert J."/>
            <person name="Harland R.M."/>
            <person name="Rokhsar D.S."/>
        </authorList>
    </citation>
    <scope>NUCLEOTIDE SEQUENCE</scope>
    <source>
        <strain evidence="1">Nigerian</strain>
    </source>
</reference>
<gene>
    <name evidence="1" type="ORF">XENTR_v90027639mg</name>
</gene>
<protein>
    <submittedName>
        <fullName evidence="1">Uncharacterized protein</fullName>
    </submittedName>
</protein>
<reference evidence="1" key="2">
    <citation type="journal article" date="2010" name="Science">
        <title>The genome of the Western clawed frog Xenopus tropicalis.</title>
        <authorList>
            <person name="Hellsten U."/>
            <person name="Harland R.M."/>
            <person name="Gilchrist M.J."/>
            <person name="Hendrix D."/>
            <person name="Jurka J."/>
            <person name="Kapitonov V."/>
            <person name="Ovcharenko I."/>
            <person name="Putnam N.H."/>
            <person name="Shu S."/>
            <person name="Taher L."/>
            <person name="Blitz I.L."/>
            <person name="Blumberg B."/>
            <person name="Dichmann D.S."/>
            <person name="Dubchak I."/>
            <person name="Amaya E."/>
            <person name="Detter J.C."/>
            <person name="Fletcher R."/>
            <person name="Gerhard D.S."/>
            <person name="Goodstein D."/>
            <person name="Graves T."/>
            <person name="Grigoriev I.V."/>
            <person name="Grimwood J."/>
            <person name="Kawashima T."/>
            <person name="Lindquist E."/>
            <person name="Lucas S.M."/>
            <person name="Mead P.E."/>
            <person name="Mitros T."/>
            <person name="Ogino H."/>
            <person name="Ohta Y."/>
            <person name="Poliakov A.V."/>
            <person name="Pollet N."/>
            <person name="Robert J."/>
            <person name="Salamov A."/>
            <person name="Sater A.K."/>
            <person name="Schmutz J."/>
            <person name="Terry A."/>
            <person name="Vize P.D."/>
            <person name="Warren W.C."/>
            <person name="Wells D."/>
            <person name="Wills A."/>
            <person name="Wilson R.K."/>
            <person name="Zimmerman L.B."/>
            <person name="Zorn A.M."/>
            <person name="Grainger R."/>
            <person name="Grammer T."/>
            <person name="Khokha M.K."/>
            <person name="Richardson P.M."/>
            <person name="Rokhsar D.S."/>
        </authorList>
    </citation>
    <scope>NUCLEOTIDE SEQUENCE [LARGE SCALE GENOMIC DNA]</scope>
    <source>
        <strain evidence="1">Nigerian</strain>
    </source>
</reference>
<reference evidence="1" key="1">
    <citation type="submission" date="2009-11" db="EMBL/GenBank/DDBJ databases">
        <authorList>
            <consortium name="US DOE Joint Genome Institute (JGI-PGF)"/>
            <person name="Ottilar R."/>
            <person name="Schmutz J."/>
            <person name="Salamov A."/>
            <person name="Cheng J.F."/>
            <person name="Lucas S."/>
            <person name="Pitluck S."/>
            <person name="Gundlach H."/>
            <person name="Guo Y."/>
            <person name="Haberer G."/>
            <person name="Nasrallah J."/>
            <person name="Mayer K.F.X."/>
            <person name="van de Peer Y."/>
            <person name="Weigel D."/>
            <person name="Grigoriev I.V."/>
        </authorList>
    </citation>
    <scope>NUCLEOTIDE SEQUENCE</scope>
    <source>
        <strain evidence="1">Nigerian</strain>
    </source>
</reference>
<name>A0A1B8XU37_XENTR</name>
<evidence type="ECO:0000313" key="1">
    <source>
        <dbReference type="EMBL" id="OCA14174.1"/>
    </source>
</evidence>